<evidence type="ECO:0000313" key="4">
    <source>
        <dbReference type="Proteomes" id="UP000194131"/>
    </source>
</evidence>
<dbReference type="RefSeq" id="WP_158089695.1">
    <property type="nucleotide sequence ID" value="NZ_MRWU01000034.1"/>
</dbReference>
<sequence>MDQQQNEYGVFSSQVGEMLDINPNTLRTWCLELEKFDYNFERNKRSQRIYYTQDVEVLREMKNLMNTGTYTIQEAIKQVLEFKGLQGANAQTGSVLEQKNAVMTRDETPNALNQMNMTLLETASARMSELVEQQSQIMMQNKQIVSMLLDERAAKEQAEIDRELEKRENEKLRGQLDEMQSKIDKIFEYVEDSKGESKTFLQKLFNRSPKKSL</sequence>
<dbReference type="AlphaFoldDB" id="A0AAP7W419"/>
<dbReference type="Gene3D" id="1.10.1660.10">
    <property type="match status" value="1"/>
</dbReference>
<dbReference type="Proteomes" id="UP000194131">
    <property type="component" value="Unassembled WGS sequence"/>
</dbReference>
<evidence type="ECO:0000256" key="1">
    <source>
        <dbReference type="SAM" id="Coils"/>
    </source>
</evidence>
<organism evidence="3 4">
    <name type="scientific">Bacillus mycoides</name>
    <dbReference type="NCBI Taxonomy" id="1405"/>
    <lineage>
        <taxon>Bacteria</taxon>
        <taxon>Bacillati</taxon>
        <taxon>Bacillota</taxon>
        <taxon>Bacilli</taxon>
        <taxon>Bacillales</taxon>
        <taxon>Bacillaceae</taxon>
        <taxon>Bacillus</taxon>
        <taxon>Bacillus cereus group</taxon>
    </lineage>
</organism>
<evidence type="ECO:0000259" key="2">
    <source>
        <dbReference type="Pfam" id="PF13411"/>
    </source>
</evidence>
<keyword evidence="1" id="KW-0175">Coiled coil</keyword>
<accession>A0AAP7W419</accession>
<dbReference type="InterPro" id="IPR009061">
    <property type="entry name" value="DNA-bd_dom_put_sf"/>
</dbReference>
<proteinExistence type="predicted"/>
<dbReference type="Pfam" id="PF13411">
    <property type="entry name" value="MerR_1"/>
    <property type="match status" value="1"/>
</dbReference>
<dbReference type="SUPFAM" id="SSF46955">
    <property type="entry name" value="Putative DNA-binding domain"/>
    <property type="match status" value="1"/>
</dbReference>
<feature type="domain" description="HTH merR-type" evidence="2">
    <location>
        <begin position="13"/>
        <end position="75"/>
    </location>
</feature>
<evidence type="ECO:0000313" key="3">
    <source>
        <dbReference type="EMBL" id="OSX89438.1"/>
    </source>
</evidence>
<dbReference type="GO" id="GO:0003677">
    <property type="term" value="F:DNA binding"/>
    <property type="evidence" value="ECO:0007669"/>
    <property type="project" value="InterPro"/>
</dbReference>
<name>A0AAP7W419_BACMY</name>
<protein>
    <recommendedName>
        <fullName evidence="2">HTH merR-type domain-containing protein</fullName>
    </recommendedName>
</protein>
<dbReference type="EMBL" id="MRWU01000034">
    <property type="protein sequence ID" value="OSX89438.1"/>
    <property type="molecule type" value="Genomic_DNA"/>
</dbReference>
<comment type="caution">
    <text evidence="3">The sequence shown here is derived from an EMBL/GenBank/DDBJ whole genome shotgun (WGS) entry which is preliminary data.</text>
</comment>
<reference evidence="3 4" key="1">
    <citation type="submission" date="2016-12" db="EMBL/GenBank/DDBJ databases">
        <title>Genome Sequences of Twelve Sporeforming Bacillus Species Isolated from Foods.</title>
        <authorList>
            <person name="De Jong A."/>
            <person name="Holsappel S."/>
            <person name="Kuipers O.P."/>
        </authorList>
    </citation>
    <scope>NUCLEOTIDE SEQUENCE [LARGE SCALE GENOMIC DNA]</scope>
    <source>
        <strain evidence="3 4">S3E15</strain>
    </source>
</reference>
<dbReference type="InterPro" id="IPR000551">
    <property type="entry name" value="MerR-type_HTH_dom"/>
</dbReference>
<gene>
    <name evidence="3" type="ORF">S3E15_03918</name>
</gene>
<dbReference type="GO" id="GO:0006355">
    <property type="term" value="P:regulation of DNA-templated transcription"/>
    <property type="evidence" value="ECO:0007669"/>
    <property type="project" value="InterPro"/>
</dbReference>
<feature type="coiled-coil region" evidence="1">
    <location>
        <begin position="153"/>
        <end position="182"/>
    </location>
</feature>